<dbReference type="InterPro" id="IPR004364">
    <property type="entry name" value="Aa-tRNA-synt_II"/>
</dbReference>
<dbReference type="GO" id="GO:0004812">
    <property type="term" value="F:aminoacyl-tRNA ligase activity"/>
    <property type="evidence" value="ECO:0007669"/>
    <property type="project" value="InterPro"/>
</dbReference>
<organism evidence="5">
    <name type="scientific">Edafosvirus sp</name>
    <dbReference type="NCBI Taxonomy" id="2487765"/>
    <lineage>
        <taxon>Viruses</taxon>
        <taxon>Varidnaviria</taxon>
        <taxon>Bamfordvirae</taxon>
        <taxon>Nucleocytoviricota</taxon>
        <taxon>Megaviricetes</taxon>
        <taxon>Imitervirales</taxon>
        <taxon>Mimiviridae</taxon>
        <taxon>Klosneuvirinae</taxon>
    </lineage>
</organism>
<protein>
    <recommendedName>
        <fullName evidence="4">Aminoacyl-tRNA synthetase class II (D/K/N) domain-containing protein</fullName>
    </recommendedName>
</protein>
<evidence type="ECO:0000256" key="1">
    <source>
        <dbReference type="ARBA" id="ARBA00022598"/>
    </source>
</evidence>
<proteinExistence type="predicted"/>
<dbReference type="Gene3D" id="3.30.930.10">
    <property type="entry name" value="Bira Bifunctional Protein, Domain 2"/>
    <property type="match status" value="2"/>
</dbReference>
<dbReference type="SUPFAM" id="SSF55681">
    <property type="entry name" value="Class II aaRS and biotin synthetases"/>
    <property type="match status" value="1"/>
</dbReference>
<reference evidence="5" key="1">
    <citation type="submission" date="2018-10" db="EMBL/GenBank/DDBJ databases">
        <title>Hidden diversity of soil giant viruses.</title>
        <authorList>
            <person name="Schulz F."/>
            <person name="Alteio L."/>
            <person name="Goudeau D."/>
            <person name="Ryan E.M."/>
            <person name="Malmstrom R.R."/>
            <person name="Blanchard J."/>
            <person name="Woyke T."/>
        </authorList>
    </citation>
    <scope>NUCLEOTIDE SEQUENCE</scope>
    <source>
        <strain evidence="5">EDV1</strain>
    </source>
</reference>
<feature type="domain" description="Aminoacyl-tRNA synthetase class II (D/K/N)" evidence="4">
    <location>
        <begin position="14"/>
        <end position="276"/>
    </location>
</feature>
<keyword evidence="1" id="KW-0436">Ligase</keyword>
<name>A0A3G4ZUN4_9VIRU</name>
<dbReference type="InterPro" id="IPR045864">
    <property type="entry name" value="aa-tRNA-synth_II/BPL/LPL"/>
</dbReference>
<evidence type="ECO:0000256" key="2">
    <source>
        <dbReference type="ARBA" id="ARBA00022741"/>
    </source>
</evidence>
<sequence>MSIDLINPSDFDVVSTKFREFFKKKGLVEVAAQHRLSILAACEDPTTISTFDYCGKVWPLPQTSQMWLEYELLTKPNTTGYFCFSTSYRQEANPVMGRHNLIFPMIEFEIPGDMNDLMNFEKELLEHLGFGNKDSFPEGNYLDLCKKYGVSELTHEHEAMMLKEYGPVFFLKNFPETTSPFWNMKRTIDKKNQSSTANKIDVIINGIETIGSAERSCNVDEMKKRFYTISDGQYSKILFSRFGKERVKQELDEFLSHKFICRSGAGIGVTRVISAMKANKLL</sequence>
<keyword evidence="2" id="KW-0547">Nucleotide-binding</keyword>
<gene>
    <name evidence="5" type="ORF">Edafosvirus20_16</name>
</gene>
<evidence type="ECO:0000313" key="5">
    <source>
        <dbReference type="EMBL" id="AYV78616.1"/>
    </source>
</evidence>
<keyword evidence="3" id="KW-0067">ATP-binding</keyword>
<accession>A0A3G4ZUN4</accession>
<dbReference type="Pfam" id="PF00152">
    <property type="entry name" value="tRNA-synt_2"/>
    <property type="match status" value="1"/>
</dbReference>
<evidence type="ECO:0000256" key="3">
    <source>
        <dbReference type="ARBA" id="ARBA00022840"/>
    </source>
</evidence>
<dbReference type="GO" id="GO:0005524">
    <property type="term" value="F:ATP binding"/>
    <property type="evidence" value="ECO:0007669"/>
    <property type="project" value="InterPro"/>
</dbReference>
<dbReference type="EMBL" id="MK072085">
    <property type="protein sequence ID" value="AYV78616.1"/>
    <property type="molecule type" value="Genomic_DNA"/>
</dbReference>
<evidence type="ECO:0000259" key="4">
    <source>
        <dbReference type="Pfam" id="PF00152"/>
    </source>
</evidence>